<proteinExistence type="predicted"/>
<sequence>MSRPLSSLSVLRYAKLTEGCFHSEGRKGSESWLDRMGEEAVSVRRSYIMKSITLDWKGALRLLYM</sequence>
<name>A0A6B9XZK0_PICSI</name>
<geneLocation type="mitochondrion" evidence="1"/>
<accession>A0A6B9XZK0</accession>
<gene>
    <name evidence="1" type="primary">orf07008</name>
    <name evidence="1" type="ORF">Q903MT_gene6954</name>
</gene>
<evidence type="ECO:0000313" key="1">
    <source>
        <dbReference type="EMBL" id="QHR92905.1"/>
    </source>
</evidence>
<protein>
    <submittedName>
        <fullName evidence="1">Uncharacterized protein</fullName>
    </submittedName>
</protein>
<keyword evidence="1" id="KW-0496">Mitochondrion</keyword>
<dbReference type="EMBL" id="MK697708">
    <property type="protein sequence ID" value="QHR92905.1"/>
    <property type="molecule type" value="Genomic_DNA"/>
</dbReference>
<reference evidence="1" key="1">
    <citation type="submission" date="2019-03" db="EMBL/GenBank/DDBJ databases">
        <title>Largest Complete Mitochondrial Genome of a Gymnosperm, Sitka Spruce (Picea sitchensis), Indicates Complex Physical Structure.</title>
        <authorList>
            <person name="Jackman S.D."/>
            <person name="Coombe L."/>
            <person name="Warren R."/>
            <person name="Kirk H."/>
            <person name="Trinh E."/>
            <person name="McLeod T."/>
            <person name="Pleasance S."/>
            <person name="Pandoh P."/>
            <person name="Zhao Y."/>
            <person name="Coope R."/>
            <person name="Bousquet J."/>
            <person name="Bohlmann J.C."/>
            <person name="Jones S.J.M."/>
            <person name="Birol I."/>
        </authorList>
    </citation>
    <scope>NUCLEOTIDE SEQUENCE</scope>
    <source>
        <strain evidence="1">Q903</strain>
    </source>
</reference>
<organism evidence="1">
    <name type="scientific">Picea sitchensis</name>
    <name type="common">Sitka spruce</name>
    <name type="synonym">Pinus sitchensis</name>
    <dbReference type="NCBI Taxonomy" id="3332"/>
    <lineage>
        <taxon>Eukaryota</taxon>
        <taxon>Viridiplantae</taxon>
        <taxon>Streptophyta</taxon>
        <taxon>Embryophyta</taxon>
        <taxon>Tracheophyta</taxon>
        <taxon>Spermatophyta</taxon>
        <taxon>Pinopsida</taxon>
        <taxon>Pinidae</taxon>
        <taxon>Conifers I</taxon>
        <taxon>Pinales</taxon>
        <taxon>Pinaceae</taxon>
        <taxon>Picea</taxon>
    </lineage>
</organism>
<dbReference type="AlphaFoldDB" id="A0A6B9XZK0"/>